<keyword evidence="1" id="KW-1185">Reference proteome</keyword>
<dbReference type="WBParaSite" id="PEQ_0001013701-mRNA-1">
    <property type="protein sequence ID" value="PEQ_0001013701-mRNA-1"/>
    <property type="gene ID" value="PEQ_0001013701"/>
</dbReference>
<name>A0A914RV72_PAREQ</name>
<protein>
    <submittedName>
        <fullName evidence="2">Uncharacterized protein</fullName>
    </submittedName>
</protein>
<reference evidence="2" key="1">
    <citation type="submission" date="2022-11" db="UniProtKB">
        <authorList>
            <consortium name="WormBaseParasite"/>
        </authorList>
    </citation>
    <scope>IDENTIFICATION</scope>
</reference>
<sequence>MQHFLINLHGAGFQCRVRQVVKRAAQLLPRRCEIIS</sequence>
<dbReference type="AlphaFoldDB" id="A0A914RV72"/>
<organism evidence="1 2">
    <name type="scientific">Parascaris equorum</name>
    <name type="common">Equine roundworm</name>
    <dbReference type="NCBI Taxonomy" id="6256"/>
    <lineage>
        <taxon>Eukaryota</taxon>
        <taxon>Metazoa</taxon>
        <taxon>Ecdysozoa</taxon>
        <taxon>Nematoda</taxon>
        <taxon>Chromadorea</taxon>
        <taxon>Rhabditida</taxon>
        <taxon>Spirurina</taxon>
        <taxon>Ascaridomorpha</taxon>
        <taxon>Ascaridoidea</taxon>
        <taxon>Ascarididae</taxon>
        <taxon>Parascaris</taxon>
    </lineage>
</organism>
<evidence type="ECO:0000313" key="1">
    <source>
        <dbReference type="Proteomes" id="UP000887564"/>
    </source>
</evidence>
<accession>A0A914RV72</accession>
<proteinExistence type="predicted"/>
<dbReference type="Proteomes" id="UP000887564">
    <property type="component" value="Unplaced"/>
</dbReference>
<evidence type="ECO:0000313" key="2">
    <source>
        <dbReference type="WBParaSite" id="PEQ_0001013701-mRNA-1"/>
    </source>
</evidence>